<reference evidence="1" key="1">
    <citation type="submission" date="2020-11" db="EMBL/GenBank/DDBJ databases">
        <authorList>
            <person name="Koelle M."/>
            <person name="Horta M.A.C."/>
            <person name="Nowrousian M."/>
            <person name="Ohm R.A."/>
            <person name="Benz P."/>
            <person name="Pilgard A."/>
        </authorList>
    </citation>
    <scope>NUCLEOTIDE SEQUENCE</scope>
    <source>
        <strain evidence="1">FPRL280</strain>
    </source>
</reference>
<gene>
    <name evidence="1" type="ORF">IEO21_09701</name>
</gene>
<accession>A0A8H7NTU5</accession>
<name>A0A8H7NTU5_9APHY</name>
<dbReference type="EMBL" id="JADOXO010000514">
    <property type="protein sequence ID" value="KAF9803422.1"/>
    <property type="molecule type" value="Genomic_DNA"/>
</dbReference>
<protein>
    <submittedName>
        <fullName evidence="1">Uncharacterized protein</fullName>
    </submittedName>
</protein>
<dbReference type="Proteomes" id="UP000639403">
    <property type="component" value="Unassembled WGS sequence"/>
</dbReference>
<comment type="caution">
    <text evidence="1">The sequence shown here is derived from an EMBL/GenBank/DDBJ whole genome shotgun (WGS) entry which is preliminary data.</text>
</comment>
<organism evidence="1 2">
    <name type="scientific">Rhodonia placenta</name>
    <dbReference type="NCBI Taxonomy" id="104341"/>
    <lineage>
        <taxon>Eukaryota</taxon>
        <taxon>Fungi</taxon>
        <taxon>Dikarya</taxon>
        <taxon>Basidiomycota</taxon>
        <taxon>Agaricomycotina</taxon>
        <taxon>Agaricomycetes</taxon>
        <taxon>Polyporales</taxon>
        <taxon>Adustoporiaceae</taxon>
        <taxon>Rhodonia</taxon>
    </lineage>
</organism>
<evidence type="ECO:0000313" key="1">
    <source>
        <dbReference type="EMBL" id="KAF9803422.1"/>
    </source>
</evidence>
<reference evidence="1" key="2">
    <citation type="journal article" name="Front. Microbiol.">
        <title>Degradative Capacity of Two Strains of Rhodonia placenta: From Phenotype to Genotype.</title>
        <authorList>
            <person name="Kolle M."/>
            <person name="Horta M.A.C."/>
            <person name="Nowrousian M."/>
            <person name="Ohm R.A."/>
            <person name="Benz J.P."/>
            <person name="Pilgard A."/>
        </authorList>
    </citation>
    <scope>NUCLEOTIDE SEQUENCE</scope>
    <source>
        <strain evidence="1">FPRL280</strain>
    </source>
</reference>
<dbReference type="AlphaFoldDB" id="A0A8H7NTU5"/>
<proteinExistence type="predicted"/>
<evidence type="ECO:0000313" key="2">
    <source>
        <dbReference type="Proteomes" id="UP000639403"/>
    </source>
</evidence>
<sequence length="89" mass="9325">MIIDPDAKAHTAVWKAVHGSGFLARPCSPTCIPVPPTLPLSCYCPPAGPASSQVVSHCGGPLLATILYYGSHILSQLDISATRTLSLRQ</sequence>